<dbReference type="GO" id="GO:0008168">
    <property type="term" value="F:methyltransferase activity"/>
    <property type="evidence" value="ECO:0007669"/>
    <property type="project" value="UniProtKB-KW"/>
</dbReference>
<dbReference type="SUPFAM" id="SSF53335">
    <property type="entry name" value="S-adenosyl-L-methionine-dependent methyltransferases"/>
    <property type="match status" value="1"/>
</dbReference>
<proteinExistence type="predicted"/>
<dbReference type="GO" id="GO:0032259">
    <property type="term" value="P:methylation"/>
    <property type="evidence" value="ECO:0007669"/>
    <property type="project" value="UniProtKB-KW"/>
</dbReference>
<dbReference type="AlphaFoldDB" id="A0A0P1H175"/>
<evidence type="ECO:0000313" key="2">
    <source>
        <dbReference type="Proteomes" id="UP000052022"/>
    </source>
</evidence>
<dbReference type="RefSeq" id="WP_058291646.1">
    <property type="nucleotide sequence ID" value="NZ_CYSD01000042.1"/>
</dbReference>
<dbReference type="EMBL" id="CYSD01000042">
    <property type="protein sequence ID" value="CUH81724.1"/>
    <property type="molecule type" value="Genomic_DNA"/>
</dbReference>
<dbReference type="Pfam" id="PF13489">
    <property type="entry name" value="Methyltransf_23"/>
    <property type="match status" value="1"/>
</dbReference>
<sequence>MTKDADRIIELYQTHALTWVGQRGTSLWERVWLAPFLDLLPPSPSVLDIGCGSGSPMAEYLSGQGACVTGVDTSPELIAIAGTTLPDAQWLIADMRTLRLDRRFDGVLAWHSFFHLTPDDQRRMFDVFAQHAAPGAALMFTSGPAQGEAIGDLAGEPLYHASLDAAEYRSLLHRYGFEVVQHVVEDARCGGATVWLARSTNTT</sequence>
<protein>
    <submittedName>
        <fullName evidence="1">dTDP-3-amino-3,4, 6-trideoxy-alpha-D-glucopyranose</fullName>
        <ecNumber evidence="1">2.1.1.234</ecNumber>
    </submittedName>
</protein>
<dbReference type="EC" id="2.1.1.234" evidence="1"/>
<organism evidence="1 2">
    <name type="scientific">Tritonibacter multivorans</name>
    <dbReference type="NCBI Taxonomy" id="928856"/>
    <lineage>
        <taxon>Bacteria</taxon>
        <taxon>Pseudomonadati</taxon>
        <taxon>Pseudomonadota</taxon>
        <taxon>Alphaproteobacteria</taxon>
        <taxon>Rhodobacterales</taxon>
        <taxon>Paracoccaceae</taxon>
        <taxon>Tritonibacter</taxon>
    </lineage>
</organism>
<gene>
    <name evidence="1" type="primary">desVI</name>
    <name evidence="1" type="ORF">TRM7557_03576</name>
</gene>
<dbReference type="Proteomes" id="UP000052022">
    <property type="component" value="Unassembled WGS sequence"/>
</dbReference>
<dbReference type="Gene3D" id="3.40.50.150">
    <property type="entry name" value="Vaccinia Virus protein VP39"/>
    <property type="match status" value="1"/>
</dbReference>
<reference evidence="1 2" key="1">
    <citation type="submission" date="2015-09" db="EMBL/GenBank/DDBJ databases">
        <authorList>
            <consortium name="Swine Surveillance"/>
        </authorList>
    </citation>
    <scope>NUCLEOTIDE SEQUENCE [LARGE SCALE GENOMIC DNA]</scope>
    <source>
        <strain evidence="1 2">CECT 7557</strain>
    </source>
</reference>
<dbReference type="CDD" id="cd02440">
    <property type="entry name" value="AdoMet_MTases"/>
    <property type="match status" value="1"/>
</dbReference>
<dbReference type="InterPro" id="IPR029063">
    <property type="entry name" value="SAM-dependent_MTases_sf"/>
</dbReference>
<evidence type="ECO:0000313" key="1">
    <source>
        <dbReference type="EMBL" id="CUH81724.1"/>
    </source>
</evidence>
<dbReference type="OrthoDB" id="9765084at2"/>
<name>A0A0P1H175_9RHOB</name>
<dbReference type="PANTHER" id="PTHR43861:SF1">
    <property type="entry name" value="TRANS-ACONITATE 2-METHYLTRANSFERASE"/>
    <property type="match status" value="1"/>
</dbReference>
<dbReference type="STRING" id="928856.SAMN04488049_102413"/>
<accession>A0A0P1H175</accession>
<keyword evidence="2" id="KW-1185">Reference proteome</keyword>
<keyword evidence="1" id="KW-0808">Transferase</keyword>
<keyword evidence="1" id="KW-0489">Methyltransferase</keyword>
<dbReference type="PANTHER" id="PTHR43861">
    <property type="entry name" value="TRANS-ACONITATE 2-METHYLTRANSFERASE-RELATED"/>
    <property type="match status" value="1"/>
</dbReference>